<dbReference type="Proteomes" id="UP000464577">
    <property type="component" value="Chromosome"/>
</dbReference>
<dbReference type="RefSeq" id="WP_162386603.1">
    <property type="nucleotide sequence ID" value="NZ_CP045997.1"/>
</dbReference>
<evidence type="ECO:0000313" key="2">
    <source>
        <dbReference type="Proteomes" id="UP000464577"/>
    </source>
</evidence>
<reference evidence="1 2" key="1">
    <citation type="submission" date="2019-11" db="EMBL/GenBank/DDBJ databases">
        <title>Spirosoma endbachense sp. nov., isolated from a natural salt meadow.</title>
        <authorList>
            <person name="Rojas J."/>
            <person name="Ambika Manirajan B."/>
            <person name="Ratering S."/>
            <person name="Suarez C."/>
            <person name="Geissler-Plaum R."/>
            <person name="Schnell S."/>
        </authorList>
    </citation>
    <scope>NUCLEOTIDE SEQUENCE [LARGE SCALE GENOMIC DNA]</scope>
    <source>
        <strain evidence="1 2">I-24</strain>
    </source>
</reference>
<protein>
    <submittedName>
        <fullName evidence="1">Uncharacterized protein</fullName>
    </submittedName>
</protein>
<proteinExistence type="predicted"/>
<dbReference type="EMBL" id="CP045997">
    <property type="protein sequence ID" value="QHV96194.1"/>
    <property type="molecule type" value="Genomic_DNA"/>
</dbReference>
<organism evidence="1 2">
    <name type="scientific">Spirosoma endbachense</name>
    <dbReference type="NCBI Taxonomy" id="2666025"/>
    <lineage>
        <taxon>Bacteria</taxon>
        <taxon>Pseudomonadati</taxon>
        <taxon>Bacteroidota</taxon>
        <taxon>Cytophagia</taxon>
        <taxon>Cytophagales</taxon>
        <taxon>Cytophagaceae</taxon>
        <taxon>Spirosoma</taxon>
    </lineage>
</organism>
<keyword evidence="2" id="KW-1185">Reference proteome</keyword>
<dbReference type="KEGG" id="senf:GJR95_14775"/>
<dbReference type="AlphaFoldDB" id="A0A6P1VU97"/>
<name>A0A6P1VU97_9BACT</name>
<accession>A0A6P1VU97</accession>
<sequence>MKTVILNKQKNNASRSSDFLFIDESDGIFDDNWIVSANDLFGSFNPIGEGPDMITFYDQAA</sequence>
<gene>
    <name evidence="1" type="ORF">GJR95_14775</name>
</gene>
<evidence type="ECO:0000313" key="1">
    <source>
        <dbReference type="EMBL" id="QHV96194.1"/>
    </source>
</evidence>